<gene>
    <name evidence="1" type="ORF">B0I36DRAFT_300306</name>
</gene>
<dbReference type="Gene3D" id="1.25.10.10">
    <property type="entry name" value="Leucine-rich Repeat Variant"/>
    <property type="match status" value="1"/>
</dbReference>
<dbReference type="AlphaFoldDB" id="A0A9P8XPV2"/>
<reference evidence="1" key="1">
    <citation type="journal article" date="2021" name="Nat. Commun.">
        <title>Genetic determinants of endophytism in the Arabidopsis root mycobiome.</title>
        <authorList>
            <person name="Mesny F."/>
            <person name="Miyauchi S."/>
            <person name="Thiergart T."/>
            <person name="Pickel B."/>
            <person name="Atanasova L."/>
            <person name="Karlsson M."/>
            <person name="Huettel B."/>
            <person name="Barry K.W."/>
            <person name="Haridas S."/>
            <person name="Chen C."/>
            <person name="Bauer D."/>
            <person name="Andreopoulos W."/>
            <person name="Pangilinan J."/>
            <person name="LaButti K."/>
            <person name="Riley R."/>
            <person name="Lipzen A."/>
            <person name="Clum A."/>
            <person name="Drula E."/>
            <person name="Henrissat B."/>
            <person name="Kohler A."/>
            <person name="Grigoriev I.V."/>
            <person name="Martin F.M."/>
            <person name="Hacquard S."/>
        </authorList>
    </citation>
    <scope>NUCLEOTIDE SEQUENCE</scope>
    <source>
        <strain evidence="1">MPI-CAGE-CH-0230</strain>
    </source>
</reference>
<dbReference type="EMBL" id="JAGTJQ010000017">
    <property type="protein sequence ID" value="KAH7010614.1"/>
    <property type="molecule type" value="Genomic_DNA"/>
</dbReference>
<dbReference type="Pfam" id="PF13646">
    <property type="entry name" value="HEAT_2"/>
    <property type="match status" value="1"/>
</dbReference>
<protein>
    <recommendedName>
        <fullName evidence="3">HEAT repeat domain-containing protein</fullName>
    </recommendedName>
</protein>
<proteinExistence type="predicted"/>
<dbReference type="RefSeq" id="XP_046004145.1">
    <property type="nucleotide sequence ID" value="XM_046152018.1"/>
</dbReference>
<accession>A0A9P8XPV2</accession>
<dbReference type="InterPro" id="IPR011989">
    <property type="entry name" value="ARM-like"/>
</dbReference>
<name>A0A9P8XPV2_9PEZI</name>
<sequence length="281" mass="31283">MHQRLVMHCLAEASGSVEIREELENRLSQWLLFECRFTGKSQLTSEMEFPERALSIAFNEGSDVIEIILRSLQRRAIIPPGIIAAIAARLEDQYQDVRGAAIQALRAQSALPTETVTAIVARLENEDWGVRHTAIKALHAQSALPAETVAAIAARLEDEDKDVRWAAIQALQALSALPAETATAIAARLEDWGMGRAVSDILRLHTTLYYTLLRGSYAHLLYRTALRESFEEQQSWYIDGSHFYVSTPEQITESPIHPPRINIGAMFGEVKAPNMSHLLAS</sequence>
<comment type="caution">
    <text evidence="1">The sequence shown here is derived from an EMBL/GenBank/DDBJ whole genome shotgun (WGS) entry which is preliminary data.</text>
</comment>
<organism evidence="1 2">
    <name type="scientific">Microdochium trichocladiopsis</name>
    <dbReference type="NCBI Taxonomy" id="1682393"/>
    <lineage>
        <taxon>Eukaryota</taxon>
        <taxon>Fungi</taxon>
        <taxon>Dikarya</taxon>
        <taxon>Ascomycota</taxon>
        <taxon>Pezizomycotina</taxon>
        <taxon>Sordariomycetes</taxon>
        <taxon>Xylariomycetidae</taxon>
        <taxon>Xylariales</taxon>
        <taxon>Microdochiaceae</taxon>
        <taxon>Microdochium</taxon>
    </lineage>
</organism>
<evidence type="ECO:0000313" key="2">
    <source>
        <dbReference type="Proteomes" id="UP000756346"/>
    </source>
</evidence>
<dbReference type="SUPFAM" id="SSF48371">
    <property type="entry name" value="ARM repeat"/>
    <property type="match status" value="1"/>
</dbReference>
<evidence type="ECO:0008006" key="3">
    <source>
        <dbReference type="Google" id="ProtNLM"/>
    </source>
</evidence>
<dbReference type="Proteomes" id="UP000756346">
    <property type="component" value="Unassembled WGS sequence"/>
</dbReference>
<dbReference type="GeneID" id="70181564"/>
<dbReference type="InterPro" id="IPR016024">
    <property type="entry name" value="ARM-type_fold"/>
</dbReference>
<evidence type="ECO:0000313" key="1">
    <source>
        <dbReference type="EMBL" id="KAH7010614.1"/>
    </source>
</evidence>
<dbReference type="OrthoDB" id="427518at2759"/>
<keyword evidence="2" id="KW-1185">Reference proteome</keyword>